<feature type="domain" description="Fibronectin type-III" evidence="5">
    <location>
        <begin position="1092"/>
        <end position="1186"/>
    </location>
</feature>
<keyword evidence="2" id="KW-0624">Polysaccharide degradation</keyword>
<comment type="caution">
    <text evidence="6">The sequence shown here is derived from an EMBL/GenBank/DDBJ whole genome shotgun (WGS) entry which is preliminary data.</text>
</comment>
<evidence type="ECO:0000313" key="6">
    <source>
        <dbReference type="EMBL" id="MFF5289272.1"/>
    </source>
</evidence>
<evidence type="ECO:0000259" key="5">
    <source>
        <dbReference type="PROSITE" id="PS50853"/>
    </source>
</evidence>
<dbReference type="CDD" id="cd00063">
    <property type="entry name" value="FN3"/>
    <property type="match status" value="3"/>
</dbReference>
<evidence type="ECO:0000256" key="1">
    <source>
        <dbReference type="ARBA" id="ARBA00023295"/>
    </source>
</evidence>
<dbReference type="InterPro" id="IPR050713">
    <property type="entry name" value="RTP_Phos/Ushers"/>
</dbReference>
<keyword evidence="4" id="KW-1133">Transmembrane helix</keyword>
<feature type="domain" description="Fibronectin type-III" evidence="5">
    <location>
        <begin position="269"/>
        <end position="370"/>
    </location>
</feature>
<keyword evidence="4" id="KW-0812">Transmembrane</keyword>
<keyword evidence="1" id="KW-0326">Glycosidase</keyword>
<keyword evidence="1" id="KW-0378">Hydrolase</keyword>
<dbReference type="InterPro" id="IPR003961">
    <property type="entry name" value="FN3_dom"/>
</dbReference>
<dbReference type="Gene3D" id="2.60.40.10">
    <property type="entry name" value="Immunoglobulins"/>
    <property type="match status" value="4"/>
</dbReference>
<dbReference type="EMBL" id="JBIAZU010000001">
    <property type="protein sequence ID" value="MFF5289272.1"/>
    <property type="molecule type" value="Genomic_DNA"/>
</dbReference>
<sequence>MSSPMPSARRRRGSWLARAGVATISIFAAATGQAVFAEAAPPDAAVARIATALADPPPVPTGAVASVTVTPTPGSTTVEVTWEPLDPAGWNGSQIEAYEVHIIAPDDAHPTNGCDALIADTSCIFVTDKAGVYTATVAAHNETGTSADSTQDTATLVLDPPAGPVANLAAVSTYDQNNDRADVGVTWDALSPGAWNVGSQYYHVTIDPPDGMTANPAWCPGNFPEGDDSCHFTTTGAGLYTIRVAPANEAGEGTAAETTVDVELRPGAAVGNLTLAPRDGAGLVGVSWEPLPEDDWNGETHHYDVQIAPSGDGVLDDDCRRWADEDATSATGCSFKVDATDTYTVTVTAVNELGSSTHSTSRDISVTLGGPTGPVDDLTVHTQPGSGVVEVSWTPLAENAWNGALTRYYSVAATGPGGETVTDLGTCAQLLDGANSSCSFLAAAPGNYQVQIVAMSEGGVSTAAGANIQVVLAPTGTVGPVDITNTPGTGEVELSWDQMTDGWGGAQQRKYEVTITGGGTLTDNTCDSVPDGPEPSCSFTAGSPGPFTVVVKAADEVGAAPGGASADGLIELAPTATVSGLTAVADPDTSTVTVQWTKLDDGDWRGNASRAYRVSVDGPDGTVLSGDACTAADIPDSETPGCSFQATRGGHYTVTVVPVTESGVGIGGPATATADLVLAPAVPLATVTGLRVEPTTGTATIPVGWDAIPADDDAWGGALTTHNYIVTISGPDDATIDPGTCTTVSSASCQFSTDRGGDYTVQVALGNEAGTSPNTASDTGHLTLAAPSGQVGPVTVNIIDGSAVDLSWPSLADSDWNAGETRSYAVTIDGGLHLVENNCDSVPAPETSCSFAADTSGPFTVTVKAVNEAGTAATGASAGGTVVVAPSAGVSGLHTNTSMNSPTVTVGWDQLTTGWESGTEKTYAVSVEGPFDATLSNDSCTMEPVGDDASPSCTFDVSEGGDYVVYVQPQNEGGLGPVADETAHVTLKPIATVTGVTVTALPGSSTVNVGWDRLADNDWNGGATHHYVITLQAPPNAVLGDNTCTTVDDEADPHCGFTTDTPGAYAAQVLAVNEAGAADTPGTGTATLASGIPAAATLVTGASGVNAITASWTAAVTTSLAGVSSYTVSAVADGYPDRTCAGTVTASPCTITDVAAGVPYTVRVVANGPGGSSSPADSAEEVVPAGTPKAPVEVPSDAVPAGTGTAQPGAGITITGSGYAPFSTVVLSLFSVPVSLGTAIADANGAISVTVNLPPGTPTGGHTLLATGLDANGDVLNLAKSVAVTAATPAPTTSTLPIGVVTSLAIKQVAADTRDAVVTWAPGQVSWGTGVRRTFQVSVSGPAGARITGSCTETVDGAATSCGFTTDTNGIYAVRVTAGTEAGRSSQFATAGGTVTVAPGAPTKVTGVPGANSIRVSWQPPASAGAGVDGYQVTVTAPYYPVRGCDSATHSPCTITGLAAGVRYVARVVATGSGGNSPTASSASTIIPTGEVYVPSAVPSNAVDNGSRTARPGARVVINGAGYRPGTRVRMTLFPGGISLGATNASAKGTVSIGVTMPAKGSFTVLTTGLANGGRVRYLATALHLAGVTGGPLTAHLVTGTGTTSSSASDLAVTGAGTGPLLLAGFLMITTGLVLVTTRTRPRRTAPRHAHRSRG</sequence>
<dbReference type="Pfam" id="PF00041">
    <property type="entry name" value="fn3"/>
    <property type="match status" value="1"/>
</dbReference>
<dbReference type="PANTHER" id="PTHR46957:SF3">
    <property type="entry name" value="CYTOKINE RECEPTOR"/>
    <property type="match status" value="1"/>
</dbReference>
<feature type="domain" description="Fibronectin type-III" evidence="5">
    <location>
        <begin position="63"/>
        <end position="160"/>
    </location>
</feature>
<keyword evidence="4" id="KW-0472">Membrane</keyword>
<keyword evidence="2" id="KW-0119">Carbohydrate metabolism</keyword>
<reference evidence="6 7" key="1">
    <citation type="submission" date="2024-10" db="EMBL/GenBank/DDBJ databases">
        <title>The Natural Products Discovery Center: Release of the First 8490 Sequenced Strains for Exploring Actinobacteria Biosynthetic Diversity.</title>
        <authorList>
            <person name="Kalkreuter E."/>
            <person name="Kautsar S.A."/>
            <person name="Yang D."/>
            <person name="Bader C.D."/>
            <person name="Teijaro C.N."/>
            <person name="Fluegel L."/>
            <person name="Davis C.M."/>
            <person name="Simpson J.R."/>
            <person name="Lauterbach L."/>
            <person name="Steele A.D."/>
            <person name="Gui C."/>
            <person name="Meng S."/>
            <person name="Li G."/>
            <person name="Viehrig K."/>
            <person name="Ye F."/>
            <person name="Su P."/>
            <person name="Kiefer A.F."/>
            <person name="Nichols A."/>
            <person name="Cepeda A.J."/>
            <person name="Yan W."/>
            <person name="Fan B."/>
            <person name="Jiang Y."/>
            <person name="Adhikari A."/>
            <person name="Zheng C.-J."/>
            <person name="Schuster L."/>
            <person name="Cowan T.M."/>
            <person name="Smanski M.J."/>
            <person name="Chevrette M.G."/>
            <person name="De Carvalho L.P.S."/>
            <person name="Shen B."/>
        </authorList>
    </citation>
    <scope>NUCLEOTIDE SEQUENCE [LARGE SCALE GENOMIC DNA]</scope>
    <source>
        <strain evidence="6 7">NPDC000087</strain>
    </source>
</reference>
<protein>
    <submittedName>
        <fullName evidence="6">Fibronectin type III domain-containing protein</fullName>
    </submittedName>
</protein>
<organism evidence="6 7">
    <name type="scientific">Paractinoplanes globisporus</name>
    <dbReference type="NCBI Taxonomy" id="113565"/>
    <lineage>
        <taxon>Bacteria</taxon>
        <taxon>Bacillati</taxon>
        <taxon>Actinomycetota</taxon>
        <taxon>Actinomycetes</taxon>
        <taxon>Micromonosporales</taxon>
        <taxon>Micromonosporaceae</taxon>
        <taxon>Paractinoplanes</taxon>
    </lineage>
</organism>
<gene>
    <name evidence="6" type="ORF">ACFY35_07530</name>
</gene>
<keyword evidence="7" id="KW-1185">Reference proteome</keyword>
<evidence type="ECO:0000313" key="7">
    <source>
        <dbReference type="Proteomes" id="UP001602245"/>
    </source>
</evidence>
<feature type="region of interest" description="Disordered" evidence="3">
    <location>
        <begin position="1169"/>
        <end position="1193"/>
    </location>
</feature>
<name>A0ABW6W7H9_9ACTN</name>
<dbReference type="InterPro" id="IPR036116">
    <property type="entry name" value="FN3_sf"/>
</dbReference>
<evidence type="ECO:0000256" key="4">
    <source>
        <dbReference type="SAM" id="Phobius"/>
    </source>
</evidence>
<dbReference type="RefSeq" id="WP_085944283.1">
    <property type="nucleotide sequence ID" value="NZ_JBIAZU010000001.1"/>
</dbReference>
<dbReference type="PANTHER" id="PTHR46957">
    <property type="entry name" value="CYTOKINE RECEPTOR"/>
    <property type="match status" value="1"/>
</dbReference>
<accession>A0ABW6W7H9</accession>
<dbReference type="SMART" id="SM00060">
    <property type="entry name" value="FN3"/>
    <property type="match status" value="12"/>
</dbReference>
<feature type="transmembrane region" description="Helical" evidence="4">
    <location>
        <begin position="1611"/>
        <end position="1636"/>
    </location>
</feature>
<dbReference type="Proteomes" id="UP001602245">
    <property type="component" value="Unassembled WGS sequence"/>
</dbReference>
<evidence type="ECO:0000256" key="2">
    <source>
        <dbReference type="ARBA" id="ARBA00023326"/>
    </source>
</evidence>
<feature type="domain" description="Fibronectin type-III" evidence="5">
    <location>
        <begin position="1398"/>
        <end position="1492"/>
    </location>
</feature>
<evidence type="ECO:0000256" key="3">
    <source>
        <dbReference type="SAM" id="MobiDB-lite"/>
    </source>
</evidence>
<dbReference type="PROSITE" id="PS50853">
    <property type="entry name" value="FN3"/>
    <property type="match status" value="4"/>
</dbReference>
<dbReference type="SUPFAM" id="SSF49265">
    <property type="entry name" value="Fibronectin type III"/>
    <property type="match status" value="5"/>
</dbReference>
<dbReference type="InterPro" id="IPR013783">
    <property type="entry name" value="Ig-like_fold"/>
</dbReference>
<proteinExistence type="predicted"/>